<protein>
    <recommendedName>
        <fullName evidence="3">GNAT family N-acetyltransferase</fullName>
    </recommendedName>
</protein>
<comment type="caution">
    <text evidence="1">The sequence shown here is derived from an EMBL/GenBank/DDBJ whole genome shotgun (WGS) entry which is preliminary data.</text>
</comment>
<evidence type="ECO:0000313" key="2">
    <source>
        <dbReference type="Proteomes" id="UP001385809"/>
    </source>
</evidence>
<dbReference type="EMBL" id="JBBEGN010000001">
    <property type="protein sequence ID" value="MEJ2866410.1"/>
    <property type="molecule type" value="Genomic_DNA"/>
</dbReference>
<keyword evidence="2" id="KW-1185">Reference proteome</keyword>
<sequence>MGGIRPYEPGDAAQVVALHERSMLHGAAPSPEFSAYLEAFYGKTLFTHPWVDDELPSLVYEADGDVLGFVAVVPRPAVFEGRPVRVATSVRFMVDHADSRAGMAAAALHMRFVRGPQDVSVVENSNALSRRVWEGTPGTVVLPTTSVSWTLDAPTVSTTDGWGTRPADDEEMLARVEESARPYDWQPRYDAGSMSWLMGFLESAHYRGELLRRVVVDPRGRVRGWYAVYANPAGYNGVLALRAAAGAAGPVLAHLVTDLREAGGSPRTVGRLQPELMSALEALGATVSLGPWALAHSRDPRLTTALTGNGAYVTRLEGEFC</sequence>
<name>A0ABU8MGE7_9PSEU</name>
<gene>
    <name evidence="1" type="ORF">WCD74_01450</name>
</gene>
<dbReference type="InterPro" id="IPR016181">
    <property type="entry name" value="Acyl_CoA_acyltransferase"/>
</dbReference>
<accession>A0ABU8MGE7</accession>
<evidence type="ECO:0008006" key="3">
    <source>
        <dbReference type="Google" id="ProtNLM"/>
    </source>
</evidence>
<dbReference type="Proteomes" id="UP001385809">
    <property type="component" value="Unassembled WGS sequence"/>
</dbReference>
<dbReference type="Gene3D" id="3.40.630.30">
    <property type="match status" value="1"/>
</dbReference>
<dbReference type="SUPFAM" id="SSF55729">
    <property type="entry name" value="Acyl-CoA N-acyltransferases (Nat)"/>
    <property type="match status" value="1"/>
</dbReference>
<organism evidence="1 2">
    <name type="scientific">Actinomycetospora aurantiaca</name>
    <dbReference type="NCBI Taxonomy" id="3129233"/>
    <lineage>
        <taxon>Bacteria</taxon>
        <taxon>Bacillati</taxon>
        <taxon>Actinomycetota</taxon>
        <taxon>Actinomycetes</taxon>
        <taxon>Pseudonocardiales</taxon>
        <taxon>Pseudonocardiaceae</taxon>
        <taxon>Actinomycetospora</taxon>
    </lineage>
</organism>
<proteinExistence type="predicted"/>
<evidence type="ECO:0000313" key="1">
    <source>
        <dbReference type="EMBL" id="MEJ2866410.1"/>
    </source>
</evidence>
<reference evidence="1 2" key="1">
    <citation type="submission" date="2024-03" db="EMBL/GenBank/DDBJ databases">
        <title>Actinomycetospora sp. OC33-EN08, a novel actinomycete isolated from wild orchid (Aerides multiflora).</title>
        <authorList>
            <person name="Suriyachadkun C."/>
        </authorList>
    </citation>
    <scope>NUCLEOTIDE SEQUENCE [LARGE SCALE GENOMIC DNA]</scope>
    <source>
        <strain evidence="1 2">OC33-EN08</strain>
    </source>
</reference>
<dbReference type="RefSeq" id="WP_337693034.1">
    <property type="nucleotide sequence ID" value="NZ_JBBEGN010000001.1"/>
</dbReference>